<proteinExistence type="predicted"/>
<organism evidence="1 2">
    <name type="scientific">Pseudomonas synxantha</name>
    <dbReference type="NCBI Taxonomy" id="47883"/>
    <lineage>
        <taxon>Bacteria</taxon>
        <taxon>Pseudomonadati</taxon>
        <taxon>Pseudomonadota</taxon>
        <taxon>Gammaproteobacteria</taxon>
        <taxon>Pseudomonadales</taxon>
        <taxon>Pseudomonadaceae</taxon>
        <taxon>Pseudomonas</taxon>
    </lineage>
</organism>
<dbReference type="EMBL" id="VSRO01000001">
    <property type="protein sequence ID" value="TYK60331.1"/>
    <property type="molecule type" value="Genomic_DNA"/>
</dbReference>
<evidence type="ECO:0000313" key="1">
    <source>
        <dbReference type="EMBL" id="TYK60331.1"/>
    </source>
</evidence>
<accession>A0A5D3GJ72</accession>
<evidence type="ECO:0000313" key="2">
    <source>
        <dbReference type="Proteomes" id="UP000324029"/>
    </source>
</evidence>
<reference evidence="1 2" key="2">
    <citation type="submission" date="2019-08" db="EMBL/GenBank/DDBJ databases">
        <authorList>
            <person name="Brilhante M."/>
            <person name="Perreten V."/>
        </authorList>
    </citation>
    <scope>NUCLEOTIDE SEQUENCE [LARGE SCALE GENOMIC DNA]</scope>
    <source>
        <strain evidence="1 2">MCP106</strain>
    </source>
</reference>
<protein>
    <submittedName>
        <fullName evidence="1">Uncharacterized protein</fullName>
    </submittedName>
</protein>
<gene>
    <name evidence="1" type="ORF">FXO26_04240</name>
</gene>
<sequence>MKPSCSDNQDLWRTDSFEDSVAAALITCFETRIKKNKGAGPNTLNLERMNLIRGIGPYVPSKDRFIIAPSSTNAGDWEFDINNDPLPTVGCVGFTKTVQVPSDEYGGFFQTAYVRQANTLPKTWHRRSGGQLYEIIIAASENHFVEGDRSFFCVTKEGKVVACEQRFDVAGRYKTSQYLTTPEKELKGREAMASIALQFIADSRYCWTIEARESNCLARLGSMPEQIKSLLYARSIPLTATGRKRPILHLVAAHQRRLKNGIDIDITGFLRGIQTVEIEGTCFTVKPARVLLPELSANSKTKYAMSGE</sequence>
<dbReference type="RefSeq" id="WP_148852522.1">
    <property type="nucleotide sequence ID" value="NZ_VSRO01000001.1"/>
</dbReference>
<dbReference type="Proteomes" id="UP000324029">
    <property type="component" value="Unassembled WGS sequence"/>
</dbReference>
<name>A0A5D3GJ72_9PSED</name>
<comment type="caution">
    <text evidence="1">The sequence shown here is derived from an EMBL/GenBank/DDBJ whole genome shotgun (WGS) entry which is preliminary data.</text>
</comment>
<dbReference type="AlphaFoldDB" id="A0A5D3GJ72"/>
<reference evidence="1 2" key="1">
    <citation type="submission" date="2019-08" db="EMBL/GenBank/DDBJ databases">
        <title>Subclass B2 metallo-beta lactamase from Pseudomonas synxantha.</title>
        <authorList>
            <person name="Poirel L."/>
            <person name="Palmieri M."/>
            <person name="Masseron A."/>
            <person name="Perreten V."/>
            <person name="Nordman P."/>
        </authorList>
    </citation>
    <scope>NUCLEOTIDE SEQUENCE [LARGE SCALE GENOMIC DNA]</scope>
    <source>
        <strain evidence="1 2">MCP106</strain>
    </source>
</reference>